<keyword evidence="1" id="KW-0472">Membrane</keyword>
<gene>
    <name evidence="2" type="ORF">PTSG_13223</name>
</gene>
<sequence length="69" mass="7487">MRVIQPRQKVVVRLALVLVLIVTGTVVLRQWSAGDSDDRVQDGLRHGSAFRPVSVGGTATPTTWSSDKT</sequence>
<reference evidence="2" key="1">
    <citation type="submission" date="2009-08" db="EMBL/GenBank/DDBJ databases">
        <title>Annotation of Salpingoeca rosetta.</title>
        <authorList>
            <consortium name="The Broad Institute Genome Sequencing Platform"/>
            <person name="Russ C."/>
            <person name="Cuomo C."/>
            <person name="Burger G."/>
            <person name="Gray M.W."/>
            <person name="Holland P.W.H."/>
            <person name="King N."/>
            <person name="Lang F.B.F."/>
            <person name="Roger A.J."/>
            <person name="Ruiz-Trillo I."/>
            <person name="Young S.K."/>
            <person name="Zeng Q."/>
            <person name="Gargeya S."/>
            <person name="Alvarado L."/>
            <person name="Berlin A."/>
            <person name="Chapman S.B."/>
            <person name="Chen Z."/>
            <person name="Freedman E."/>
            <person name="Gellesch M."/>
            <person name="Goldberg J."/>
            <person name="Griggs A."/>
            <person name="Gujja S."/>
            <person name="Heilman E."/>
            <person name="Heiman D."/>
            <person name="Howarth C."/>
            <person name="Mehta T."/>
            <person name="Neiman D."/>
            <person name="Pearson M."/>
            <person name="Roberts A."/>
            <person name="Saif S."/>
            <person name="Shea T."/>
            <person name="Shenoy N."/>
            <person name="Sisk P."/>
            <person name="Stolte C."/>
            <person name="Sykes S."/>
            <person name="White J."/>
            <person name="Yandava C."/>
            <person name="Haas B."/>
            <person name="Nusbaum C."/>
            <person name="Birren B."/>
        </authorList>
    </citation>
    <scope>NUCLEOTIDE SEQUENCE [LARGE SCALE GENOMIC DNA]</scope>
    <source>
        <strain evidence="2">ATCC 50818</strain>
    </source>
</reference>
<protein>
    <submittedName>
        <fullName evidence="2">Uncharacterized protein</fullName>
    </submittedName>
</protein>
<proteinExistence type="predicted"/>
<dbReference type="KEGG" id="sre:PTSG_13223"/>
<feature type="non-terminal residue" evidence="2">
    <location>
        <position position="69"/>
    </location>
</feature>
<dbReference type="RefSeq" id="XP_004987465.1">
    <property type="nucleotide sequence ID" value="XM_004987408.1"/>
</dbReference>
<feature type="transmembrane region" description="Helical" evidence="1">
    <location>
        <begin position="12"/>
        <end position="31"/>
    </location>
</feature>
<keyword evidence="3" id="KW-1185">Reference proteome</keyword>
<dbReference type="GeneID" id="16067985"/>
<dbReference type="InParanoid" id="F2UTN8"/>
<dbReference type="EMBL" id="GL833079">
    <property type="protein sequence ID" value="EGD73746.1"/>
    <property type="molecule type" value="Genomic_DNA"/>
</dbReference>
<name>F2UTN8_SALR5</name>
<evidence type="ECO:0000256" key="1">
    <source>
        <dbReference type="SAM" id="Phobius"/>
    </source>
</evidence>
<organism evidence="3">
    <name type="scientific">Salpingoeca rosetta (strain ATCC 50818 / BSB-021)</name>
    <dbReference type="NCBI Taxonomy" id="946362"/>
    <lineage>
        <taxon>Eukaryota</taxon>
        <taxon>Choanoflagellata</taxon>
        <taxon>Craspedida</taxon>
        <taxon>Salpingoecidae</taxon>
        <taxon>Salpingoeca</taxon>
    </lineage>
</organism>
<keyword evidence="1" id="KW-0812">Transmembrane</keyword>
<dbReference type="Proteomes" id="UP000007799">
    <property type="component" value="Unassembled WGS sequence"/>
</dbReference>
<dbReference type="AlphaFoldDB" id="F2UTN8"/>
<evidence type="ECO:0000313" key="2">
    <source>
        <dbReference type="EMBL" id="EGD73746.1"/>
    </source>
</evidence>
<keyword evidence="1" id="KW-1133">Transmembrane helix</keyword>
<accession>F2UTN8</accession>
<evidence type="ECO:0000313" key="3">
    <source>
        <dbReference type="Proteomes" id="UP000007799"/>
    </source>
</evidence>